<sequence length="433" mass="47033">MKCVLFASRHPYPVSLVKWRPLDDFMLVRLEDGSVFVWQMETDPANTQTDSPPSSFTHEMGAVQLGPPMSVTPLPGCEQGAHLVQIDVGSLIGGIVHLDSTEEAAHNERRTSQIIAKAESKENSPTSGWQDSCVEIREAAQALLIRELSRLGSPGRRRLVESWTPFLPPLLDPALSIFVPNLPPSAPPIPPRQKNSPPPLAPVPEPSIGEDGESGVQQVRRNQATAIILLGVVGAEFGDEFRVELMRATALSLLELLVAAPSPLLPVHSPLRRAAIDLLGRGFVHWEPHLEIGKVVLGLLDLAANTDKQPPPPIVGAPLSPIADACRTARHALTLIATARPTALLSALSMEVARYNSAAQHQTIQHTVVLRIIEELSEKRYAEVVEMMLPVGDVLVHCLDTSLLKQKTLSEIFPPITKLVATKNAMKCLVFSL</sequence>
<dbReference type="InterPro" id="IPR001680">
    <property type="entry name" value="WD40_rpt"/>
</dbReference>
<feature type="compositionally biased region" description="Pro residues" evidence="2">
    <location>
        <begin position="186"/>
        <end position="205"/>
    </location>
</feature>
<dbReference type="Proteomes" id="UP000230423">
    <property type="component" value="Unassembled WGS sequence"/>
</dbReference>
<proteinExistence type="predicted"/>
<dbReference type="EMBL" id="KZ349197">
    <property type="protein sequence ID" value="PIO65210.1"/>
    <property type="molecule type" value="Genomic_DNA"/>
</dbReference>
<reference evidence="3 4" key="1">
    <citation type="submission" date="2015-09" db="EMBL/GenBank/DDBJ databases">
        <title>Draft genome of the parasitic nematode Teladorsagia circumcincta isolate WARC Sus (inbred).</title>
        <authorList>
            <person name="Mitreva M."/>
        </authorList>
    </citation>
    <scope>NUCLEOTIDE SEQUENCE [LARGE SCALE GENOMIC DNA]</scope>
    <source>
        <strain evidence="3 4">S</strain>
    </source>
</reference>
<keyword evidence="4" id="KW-1185">Reference proteome</keyword>
<organism evidence="3 4">
    <name type="scientific">Teladorsagia circumcincta</name>
    <name type="common">Brown stomach worm</name>
    <name type="synonym">Ostertagia circumcincta</name>
    <dbReference type="NCBI Taxonomy" id="45464"/>
    <lineage>
        <taxon>Eukaryota</taxon>
        <taxon>Metazoa</taxon>
        <taxon>Ecdysozoa</taxon>
        <taxon>Nematoda</taxon>
        <taxon>Chromadorea</taxon>
        <taxon>Rhabditida</taxon>
        <taxon>Rhabditina</taxon>
        <taxon>Rhabditomorpha</taxon>
        <taxon>Strongyloidea</taxon>
        <taxon>Trichostrongylidae</taxon>
        <taxon>Teladorsagia</taxon>
    </lineage>
</organism>
<feature type="repeat" description="WD" evidence="1">
    <location>
        <begin position="7"/>
        <end position="48"/>
    </location>
</feature>
<dbReference type="AlphaFoldDB" id="A0A2G9U6Q0"/>
<protein>
    <submittedName>
        <fullName evidence="3">Uncharacterized protein</fullName>
    </submittedName>
</protein>
<evidence type="ECO:0000256" key="2">
    <source>
        <dbReference type="SAM" id="MobiDB-lite"/>
    </source>
</evidence>
<evidence type="ECO:0000313" key="4">
    <source>
        <dbReference type="Proteomes" id="UP000230423"/>
    </source>
</evidence>
<dbReference type="OrthoDB" id="338622at2759"/>
<feature type="region of interest" description="Disordered" evidence="2">
    <location>
        <begin position="186"/>
        <end position="215"/>
    </location>
</feature>
<dbReference type="InterPro" id="IPR049916">
    <property type="entry name" value="WDR72-like"/>
</dbReference>
<name>A0A2G9U6Q0_TELCI</name>
<dbReference type="PANTHER" id="PTHR44099">
    <property type="entry name" value="RABCONNECTIN-3B, ISOFORM A"/>
    <property type="match status" value="1"/>
</dbReference>
<gene>
    <name evidence="3" type="ORF">TELCIR_13135</name>
</gene>
<evidence type="ECO:0000313" key="3">
    <source>
        <dbReference type="EMBL" id="PIO65210.1"/>
    </source>
</evidence>
<keyword evidence="1" id="KW-0853">WD repeat</keyword>
<dbReference type="PROSITE" id="PS50082">
    <property type="entry name" value="WD_REPEATS_2"/>
    <property type="match status" value="1"/>
</dbReference>
<dbReference type="GO" id="GO:0005737">
    <property type="term" value="C:cytoplasm"/>
    <property type="evidence" value="ECO:0007669"/>
    <property type="project" value="TreeGrafter"/>
</dbReference>
<dbReference type="PANTHER" id="PTHR44099:SF4">
    <property type="entry name" value="RABCONNECTIN-3B, ISOFORM A"/>
    <property type="match status" value="1"/>
</dbReference>
<accession>A0A2G9U6Q0</accession>
<evidence type="ECO:0000256" key="1">
    <source>
        <dbReference type="PROSITE-ProRule" id="PRU00221"/>
    </source>
</evidence>